<dbReference type="SUPFAM" id="SSF49998">
    <property type="entry name" value="Amine oxidase catalytic domain"/>
    <property type="match status" value="1"/>
</dbReference>
<evidence type="ECO:0000256" key="1">
    <source>
        <dbReference type="PIRSR" id="PIRSR600269-51"/>
    </source>
</evidence>
<evidence type="ECO:0000313" key="5">
    <source>
        <dbReference type="Proteomes" id="UP000309038"/>
    </source>
</evidence>
<dbReference type="GO" id="GO:0008131">
    <property type="term" value="F:primary methylamine oxidase activity"/>
    <property type="evidence" value="ECO:0007669"/>
    <property type="project" value="InterPro"/>
</dbReference>
<dbReference type="Proteomes" id="UP000309038">
    <property type="component" value="Unassembled WGS sequence"/>
</dbReference>
<evidence type="ECO:0000313" key="4">
    <source>
        <dbReference type="EMBL" id="THG97554.1"/>
    </source>
</evidence>
<keyword evidence="1 2" id="KW-0801">TPQ</keyword>
<keyword evidence="2" id="KW-0560">Oxidoreductase</keyword>
<feature type="domain" description="Copper amine oxidase catalytic" evidence="3">
    <location>
        <begin position="11"/>
        <end position="261"/>
    </location>
</feature>
<accession>A0A4S4KH12</accession>
<dbReference type="InterPro" id="IPR036460">
    <property type="entry name" value="Cu_amine_oxidase_C_sf"/>
</dbReference>
<comment type="caution">
    <text evidence="4">The sequence shown here is derived from an EMBL/GenBank/DDBJ whole genome shotgun (WGS) entry which is preliminary data.</text>
</comment>
<proteinExistence type="inferred from homology"/>
<evidence type="ECO:0000256" key="2">
    <source>
        <dbReference type="RuleBase" id="RU000672"/>
    </source>
</evidence>
<comment type="cofactor">
    <cofactor evidence="2">
        <name>Cu cation</name>
        <dbReference type="ChEBI" id="CHEBI:23378"/>
    </cofactor>
    <text evidence="2">Contains 1 topaquinone per subunit.</text>
</comment>
<dbReference type="PANTHER" id="PTHR10638:SF20">
    <property type="entry name" value="AMINE OXIDASE"/>
    <property type="match status" value="1"/>
</dbReference>
<dbReference type="PANTHER" id="PTHR10638">
    <property type="entry name" value="COPPER AMINE OXIDASE"/>
    <property type="match status" value="1"/>
</dbReference>
<dbReference type="EMBL" id="SGPJ01000161">
    <property type="protein sequence ID" value="THG97554.1"/>
    <property type="molecule type" value="Genomic_DNA"/>
</dbReference>
<feature type="modified residue" description="2',4',5'-topaquinone" evidence="1">
    <location>
        <position position="11"/>
    </location>
</feature>
<dbReference type="Pfam" id="PF01179">
    <property type="entry name" value="Cu_amine_oxid"/>
    <property type="match status" value="1"/>
</dbReference>
<organism evidence="4 5">
    <name type="scientific">Hermanssonia centrifuga</name>
    <dbReference type="NCBI Taxonomy" id="98765"/>
    <lineage>
        <taxon>Eukaryota</taxon>
        <taxon>Fungi</taxon>
        <taxon>Dikarya</taxon>
        <taxon>Basidiomycota</taxon>
        <taxon>Agaricomycotina</taxon>
        <taxon>Agaricomycetes</taxon>
        <taxon>Polyporales</taxon>
        <taxon>Meruliaceae</taxon>
        <taxon>Hermanssonia</taxon>
    </lineage>
</organism>
<dbReference type="EC" id="1.4.3.-" evidence="2"/>
<comment type="PTM">
    <text evidence="1 2">Topaquinone (TPQ) is generated by copper-dependent autoxidation of a specific tyrosyl residue.</text>
</comment>
<dbReference type="InterPro" id="IPR015798">
    <property type="entry name" value="Cu_amine_oxidase_C"/>
</dbReference>
<sequence length="350" mass="39789">MRLSLIHSTSYPLVFDYIFHTDGTIEVRVSASGYLQSTFWEASQAAYGTPIREHTMGSLHDHVINFKVDLDVAGTDNSLLYTHTVQEEVIHPWLDDDWGQTVIQQRIVHEYIQDENKALLKFPENHRGGYAIVNQAEPNRWGVPRGYAIRPGYSPIYNTVVGSKRLLHNANWARYNLAISRRKDTEPSSSSTWNLNLPGTPMVDFHKFFNGENITQQDLVAWINVGMHHLPQAEDVPNTRANIATSSFFLTPLNYFDSDVSIDSTNAILINASTEGAPSSIDEYGVAAVQCMPEMVPPYHNIKLKAFALDYALWYIYEVIHDRMKGEGVFLDQQQPTFLLNFLNEFSSSW</sequence>
<dbReference type="InterPro" id="IPR000269">
    <property type="entry name" value="Cu_amine_oxidase"/>
</dbReference>
<keyword evidence="5" id="KW-1185">Reference proteome</keyword>
<dbReference type="GO" id="GO:0005886">
    <property type="term" value="C:plasma membrane"/>
    <property type="evidence" value="ECO:0007669"/>
    <property type="project" value="TreeGrafter"/>
</dbReference>
<dbReference type="GO" id="GO:0048038">
    <property type="term" value="F:quinone binding"/>
    <property type="evidence" value="ECO:0007669"/>
    <property type="project" value="InterPro"/>
</dbReference>
<comment type="similarity">
    <text evidence="2">Belongs to the copper/topaquinone oxidase family.</text>
</comment>
<dbReference type="GO" id="GO:0009308">
    <property type="term" value="P:amine metabolic process"/>
    <property type="evidence" value="ECO:0007669"/>
    <property type="project" value="UniProtKB-UniRule"/>
</dbReference>
<dbReference type="GO" id="GO:0005507">
    <property type="term" value="F:copper ion binding"/>
    <property type="evidence" value="ECO:0007669"/>
    <property type="project" value="InterPro"/>
</dbReference>
<gene>
    <name evidence="4" type="ORF">EW026_g4464</name>
</gene>
<keyword evidence="2" id="KW-0479">Metal-binding</keyword>
<dbReference type="Gene3D" id="2.70.98.20">
    <property type="entry name" value="Copper amine oxidase, catalytic domain"/>
    <property type="match status" value="1"/>
</dbReference>
<name>A0A4S4KH12_9APHY</name>
<keyword evidence="2" id="KW-0186">Copper</keyword>
<evidence type="ECO:0000259" key="3">
    <source>
        <dbReference type="Pfam" id="PF01179"/>
    </source>
</evidence>
<reference evidence="4 5" key="1">
    <citation type="submission" date="2019-02" db="EMBL/GenBank/DDBJ databases">
        <title>Genome sequencing of the rare red list fungi Phlebia centrifuga.</title>
        <authorList>
            <person name="Buettner E."/>
            <person name="Kellner H."/>
        </authorList>
    </citation>
    <scope>NUCLEOTIDE SEQUENCE [LARGE SCALE GENOMIC DNA]</scope>
    <source>
        <strain evidence="4 5">DSM 108282</strain>
    </source>
</reference>
<dbReference type="AlphaFoldDB" id="A0A4S4KH12"/>
<protein>
    <recommendedName>
        <fullName evidence="2">Amine oxidase</fullName>
        <ecNumber evidence="2">1.4.3.-</ecNumber>
    </recommendedName>
</protein>